<evidence type="ECO:0000256" key="2">
    <source>
        <dbReference type="ARBA" id="ARBA00022649"/>
    </source>
</evidence>
<dbReference type="PANTHER" id="PTHR33755:SF5">
    <property type="entry name" value="TYPE II TOXIN-ANTITOXIN SYSTEM RELE_PARE FAMILY TOXIN"/>
    <property type="match status" value="1"/>
</dbReference>
<dbReference type="PANTHER" id="PTHR33755">
    <property type="entry name" value="TOXIN PARE1-RELATED"/>
    <property type="match status" value="1"/>
</dbReference>
<dbReference type="EMBL" id="UOFJ01000294">
    <property type="protein sequence ID" value="VAW67821.1"/>
    <property type="molecule type" value="Genomic_DNA"/>
</dbReference>
<reference evidence="3" key="1">
    <citation type="submission" date="2018-06" db="EMBL/GenBank/DDBJ databases">
        <authorList>
            <person name="Zhirakovskaya E."/>
        </authorList>
    </citation>
    <scope>NUCLEOTIDE SEQUENCE</scope>
</reference>
<evidence type="ECO:0008006" key="4">
    <source>
        <dbReference type="Google" id="ProtNLM"/>
    </source>
</evidence>
<comment type="similarity">
    <text evidence="1">Belongs to the RelE toxin family.</text>
</comment>
<dbReference type="SUPFAM" id="SSF143011">
    <property type="entry name" value="RelE-like"/>
    <property type="match status" value="1"/>
</dbReference>
<evidence type="ECO:0000313" key="3">
    <source>
        <dbReference type="EMBL" id="VAW67821.1"/>
    </source>
</evidence>
<accession>A0A3B0XJS8</accession>
<sequence>MKIIWSPLAVDQVRDIASYIALDKPTVAIQWAEKMFDSVEILANFPKSGRIVSEINRKEIRELIQGNYRIIYKIKPAEILVLVVKSGRQKLKENEIKTRV</sequence>
<dbReference type="InterPro" id="IPR035093">
    <property type="entry name" value="RelE/ParE_toxin_dom_sf"/>
</dbReference>
<dbReference type="AlphaFoldDB" id="A0A3B0XJS8"/>
<gene>
    <name evidence="3" type="ORF">MNBD_GAMMA10-3101</name>
</gene>
<evidence type="ECO:0000256" key="1">
    <source>
        <dbReference type="ARBA" id="ARBA00006226"/>
    </source>
</evidence>
<dbReference type="Gene3D" id="3.30.2310.20">
    <property type="entry name" value="RelE-like"/>
    <property type="match status" value="1"/>
</dbReference>
<dbReference type="InterPro" id="IPR007712">
    <property type="entry name" value="RelE/ParE_toxin"/>
</dbReference>
<dbReference type="Pfam" id="PF05016">
    <property type="entry name" value="ParE_toxin"/>
    <property type="match status" value="1"/>
</dbReference>
<name>A0A3B0XJS8_9ZZZZ</name>
<dbReference type="InterPro" id="IPR051803">
    <property type="entry name" value="TA_system_RelE-like_toxin"/>
</dbReference>
<protein>
    <recommendedName>
        <fullName evidence="4">Death on curing protein, Doc toxin</fullName>
    </recommendedName>
</protein>
<proteinExistence type="inferred from homology"/>
<organism evidence="3">
    <name type="scientific">hydrothermal vent metagenome</name>
    <dbReference type="NCBI Taxonomy" id="652676"/>
    <lineage>
        <taxon>unclassified sequences</taxon>
        <taxon>metagenomes</taxon>
        <taxon>ecological metagenomes</taxon>
    </lineage>
</organism>
<keyword evidence="2" id="KW-1277">Toxin-antitoxin system</keyword>